<evidence type="ECO:0000256" key="3">
    <source>
        <dbReference type="ARBA" id="ARBA00023242"/>
    </source>
</evidence>
<sequence length="81" mass="9362">PGEAVFIPAGCAHQVCNLADCIKVAIDFISPENVPRCDQFMRGLRQLNKQWNEDVLQLTTMMWFAWVSCSQYKKRSDLNKR</sequence>
<dbReference type="GO" id="GO:0006357">
    <property type="term" value="P:regulation of transcription by RNA polymerase II"/>
    <property type="evidence" value="ECO:0007669"/>
    <property type="project" value="TreeGrafter"/>
</dbReference>
<gene>
    <name evidence="5" type="ORF">GYMLUDRAFT_179983</name>
</gene>
<keyword evidence="2" id="KW-0479">Metal-binding</keyword>
<dbReference type="EMBL" id="KN834840">
    <property type="protein sequence ID" value="KIK52575.1"/>
    <property type="molecule type" value="Genomic_DNA"/>
</dbReference>
<comment type="subcellular location">
    <subcellularLocation>
        <location evidence="1">Nucleus</location>
    </subcellularLocation>
</comment>
<dbReference type="PROSITE" id="PS51184">
    <property type="entry name" value="JMJC"/>
    <property type="match status" value="1"/>
</dbReference>
<dbReference type="AlphaFoldDB" id="A0A0D0AQH9"/>
<keyword evidence="6" id="KW-1185">Reference proteome</keyword>
<dbReference type="GO" id="GO:0046872">
    <property type="term" value="F:metal ion binding"/>
    <property type="evidence" value="ECO:0007669"/>
    <property type="project" value="UniProtKB-KW"/>
</dbReference>
<evidence type="ECO:0000259" key="4">
    <source>
        <dbReference type="PROSITE" id="PS51184"/>
    </source>
</evidence>
<dbReference type="HOGENOM" id="CLU_2694483_0_0_1"/>
<keyword evidence="3" id="KW-0539">Nucleus</keyword>
<dbReference type="GO" id="GO:0003712">
    <property type="term" value="F:transcription coregulator activity"/>
    <property type="evidence" value="ECO:0007669"/>
    <property type="project" value="TreeGrafter"/>
</dbReference>
<dbReference type="InterPro" id="IPR045109">
    <property type="entry name" value="LSDs-like"/>
</dbReference>
<evidence type="ECO:0000313" key="5">
    <source>
        <dbReference type="EMBL" id="KIK52575.1"/>
    </source>
</evidence>
<proteinExistence type="predicted"/>
<dbReference type="PANTHER" id="PTHR12549">
    <property type="entry name" value="JMJC DOMAIN-CONTAINING HISTONE DEMETHYLATION PROTEIN"/>
    <property type="match status" value="1"/>
</dbReference>
<dbReference type="Pfam" id="PF02373">
    <property type="entry name" value="JmjC"/>
    <property type="match status" value="1"/>
</dbReference>
<protein>
    <recommendedName>
        <fullName evidence="4">JmjC domain-containing protein</fullName>
    </recommendedName>
</protein>
<organism evidence="5 6">
    <name type="scientific">Collybiopsis luxurians FD-317 M1</name>
    <dbReference type="NCBI Taxonomy" id="944289"/>
    <lineage>
        <taxon>Eukaryota</taxon>
        <taxon>Fungi</taxon>
        <taxon>Dikarya</taxon>
        <taxon>Basidiomycota</taxon>
        <taxon>Agaricomycotina</taxon>
        <taxon>Agaricomycetes</taxon>
        <taxon>Agaricomycetidae</taxon>
        <taxon>Agaricales</taxon>
        <taxon>Marasmiineae</taxon>
        <taxon>Omphalotaceae</taxon>
        <taxon>Collybiopsis</taxon>
        <taxon>Collybiopsis luxurians</taxon>
    </lineage>
</organism>
<dbReference type="GO" id="GO:0000785">
    <property type="term" value="C:chromatin"/>
    <property type="evidence" value="ECO:0007669"/>
    <property type="project" value="TreeGrafter"/>
</dbReference>
<dbReference type="GO" id="GO:0000118">
    <property type="term" value="C:histone deacetylase complex"/>
    <property type="evidence" value="ECO:0007669"/>
    <property type="project" value="TreeGrafter"/>
</dbReference>
<accession>A0A0D0AQH9</accession>
<dbReference type="GO" id="GO:0031490">
    <property type="term" value="F:chromatin DNA binding"/>
    <property type="evidence" value="ECO:0007669"/>
    <property type="project" value="TreeGrafter"/>
</dbReference>
<dbReference type="Gene3D" id="2.60.120.650">
    <property type="entry name" value="Cupin"/>
    <property type="match status" value="1"/>
</dbReference>
<feature type="domain" description="JmjC" evidence="4">
    <location>
        <begin position="1"/>
        <end position="45"/>
    </location>
</feature>
<evidence type="ECO:0000256" key="2">
    <source>
        <dbReference type="ARBA" id="ARBA00022723"/>
    </source>
</evidence>
<evidence type="ECO:0000313" key="6">
    <source>
        <dbReference type="Proteomes" id="UP000053593"/>
    </source>
</evidence>
<feature type="non-terminal residue" evidence="5">
    <location>
        <position position="81"/>
    </location>
</feature>
<dbReference type="OrthoDB" id="2939455at2759"/>
<name>A0A0D0AQH9_9AGAR</name>
<dbReference type="InterPro" id="IPR003347">
    <property type="entry name" value="JmjC_dom"/>
</dbReference>
<evidence type="ECO:0000256" key="1">
    <source>
        <dbReference type="ARBA" id="ARBA00004123"/>
    </source>
</evidence>
<reference evidence="5 6" key="1">
    <citation type="submission" date="2014-04" db="EMBL/GenBank/DDBJ databases">
        <title>Evolutionary Origins and Diversification of the Mycorrhizal Mutualists.</title>
        <authorList>
            <consortium name="DOE Joint Genome Institute"/>
            <consortium name="Mycorrhizal Genomics Consortium"/>
            <person name="Kohler A."/>
            <person name="Kuo A."/>
            <person name="Nagy L.G."/>
            <person name="Floudas D."/>
            <person name="Copeland A."/>
            <person name="Barry K.W."/>
            <person name="Cichocki N."/>
            <person name="Veneault-Fourrey C."/>
            <person name="LaButti K."/>
            <person name="Lindquist E.A."/>
            <person name="Lipzen A."/>
            <person name="Lundell T."/>
            <person name="Morin E."/>
            <person name="Murat C."/>
            <person name="Riley R."/>
            <person name="Ohm R."/>
            <person name="Sun H."/>
            <person name="Tunlid A."/>
            <person name="Henrissat B."/>
            <person name="Grigoriev I.V."/>
            <person name="Hibbett D.S."/>
            <person name="Martin F."/>
        </authorList>
    </citation>
    <scope>NUCLEOTIDE SEQUENCE [LARGE SCALE GENOMIC DNA]</scope>
    <source>
        <strain evidence="5 6">FD-317 M1</strain>
    </source>
</reference>
<dbReference type="Proteomes" id="UP000053593">
    <property type="component" value="Unassembled WGS sequence"/>
</dbReference>
<dbReference type="GO" id="GO:0032454">
    <property type="term" value="F:histone H3K9 demethylase activity"/>
    <property type="evidence" value="ECO:0007669"/>
    <property type="project" value="InterPro"/>
</dbReference>
<dbReference type="PANTHER" id="PTHR12549:SF38">
    <property type="entry name" value="JMJC DOMAIN-CONTAINING HISTONE DEMETHYLASE 2, ISOFORM A"/>
    <property type="match status" value="1"/>
</dbReference>
<dbReference type="SUPFAM" id="SSF51197">
    <property type="entry name" value="Clavaminate synthase-like"/>
    <property type="match status" value="1"/>
</dbReference>